<feature type="transmembrane region" description="Helical" evidence="8">
    <location>
        <begin position="96"/>
        <end position="113"/>
    </location>
</feature>
<dbReference type="InterPro" id="IPR051629">
    <property type="entry name" value="Sulfite_efflux_TDT"/>
</dbReference>
<dbReference type="PANTHER" id="PTHR31686">
    <property type="match status" value="1"/>
</dbReference>
<feature type="transmembrane region" description="Helical" evidence="8">
    <location>
        <begin position="259"/>
        <end position="282"/>
    </location>
</feature>
<dbReference type="Proteomes" id="UP000232453">
    <property type="component" value="Unassembled WGS sequence"/>
</dbReference>
<evidence type="ECO:0000313" key="10">
    <source>
        <dbReference type="Proteomes" id="UP000232453"/>
    </source>
</evidence>
<dbReference type="AlphaFoldDB" id="A0AA44URC0"/>
<keyword evidence="3" id="KW-0813">Transport</keyword>
<protein>
    <submittedName>
        <fullName evidence="9">C4-dicarboxylate transporter/malic acid transport protein</fullName>
    </submittedName>
</protein>
<dbReference type="PANTHER" id="PTHR31686:SF1">
    <property type="entry name" value="SULFITE EFFLUX PUMP SSU1"/>
    <property type="match status" value="1"/>
</dbReference>
<evidence type="ECO:0000256" key="7">
    <source>
        <dbReference type="ARBA" id="ARBA00023136"/>
    </source>
</evidence>
<name>A0AA44URC0_PSEA5</name>
<evidence type="ECO:0000313" key="9">
    <source>
        <dbReference type="EMBL" id="PKB31893.1"/>
    </source>
</evidence>
<proteinExistence type="inferred from homology"/>
<feature type="transmembrane region" description="Helical" evidence="8">
    <location>
        <begin position="371"/>
        <end position="392"/>
    </location>
</feature>
<evidence type="ECO:0000256" key="4">
    <source>
        <dbReference type="ARBA" id="ARBA00022475"/>
    </source>
</evidence>
<gene>
    <name evidence="9" type="ORF">ATL51_3595</name>
</gene>
<feature type="transmembrane region" description="Helical" evidence="8">
    <location>
        <begin position="231"/>
        <end position="252"/>
    </location>
</feature>
<dbReference type="Pfam" id="PF03595">
    <property type="entry name" value="SLAC1"/>
    <property type="match status" value="1"/>
</dbReference>
<accession>A0AA44URC0</accession>
<organism evidence="9 10">
    <name type="scientific">Pseudonocardia alni</name>
    <name type="common">Amycolata alni</name>
    <dbReference type="NCBI Taxonomy" id="33907"/>
    <lineage>
        <taxon>Bacteria</taxon>
        <taxon>Bacillati</taxon>
        <taxon>Actinomycetota</taxon>
        <taxon>Actinomycetes</taxon>
        <taxon>Pseudonocardiales</taxon>
        <taxon>Pseudonocardiaceae</taxon>
        <taxon>Pseudonocardia</taxon>
    </lineage>
</organism>
<evidence type="ECO:0000256" key="8">
    <source>
        <dbReference type="SAM" id="Phobius"/>
    </source>
</evidence>
<reference evidence="9 10" key="1">
    <citation type="submission" date="2017-11" db="EMBL/GenBank/DDBJ databases">
        <title>Sequencing the genomes of 1000 actinobacteria strains.</title>
        <authorList>
            <person name="Klenk H.-P."/>
        </authorList>
    </citation>
    <scope>NUCLEOTIDE SEQUENCE [LARGE SCALE GENOMIC DNA]</scope>
    <source>
        <strain evidence="9 10">DSM 44104</strain>
    </source>
</reference>
<keyword evidence="4" id="KW-1003">Cell membrane</keyword>
<feature type="transmembrane region" description="Helical" evidence="8">
    <location>
        <begin position="201"/>
        <end position="225"/>
    </location>
</feature>
<dbReference type="GO" id="GO:0005886">
    <property type="term" value="C:plasma membrane"/>
    <property type="evidence" value="ECO:0007669"/>
    <property type="project" value="UniProtKB-SubCell"/>
</dbReference>
<comment type="caution">
    <text evidence="9">The sequence shown here is derived from an EMBL/GenBank/DDBJ whole genome shotgun (WGS) entry which is preliminary data.</text>
</comment>
<dbReference type="CDD" id="cd09320">
    <property type="entry name" value="TDT_like_2"/>
    <property type="match status" value="1"/>
</dbReference>
<feature type="transmembrane region" description="Helical" evidence="8">
    <location>
        <begin position="169"/>
        <end position="189"/>
    </location>
</feature>
<sequence>MTSQPGDGYRPAPAARTVETMTTHLDRPAAEVGALPRRPHALARIGLLRDLDRPGDAVSSLGPNWFASVMGTGIVGGAVATLPLRSPVLTAWGTTVWGLASVLLVVLVVATAAHRLRFPARARGHAADPVAVQFYGAVAMALMTVGAGAVQFGIPVLGATAALATSWTLWLTGTAFGLVTAVGVPYLMITRHEIGPDAAFGGWLMPVVPPMVSAADGALLVAHLAPGPGRATLLLACYALFGMSLFATLALLPQIWNRLVVHGTGPAATVPTLWIVLGPLGQSVTAAGLLANVAPDTLPEPFAIGTAVFAVLYGVPAWGFAMLWMALAAAVTVRTARRGLPFALTWWSFTFPLGTCVTGTNLLAARLGTPALAVVAVALYGLLVAAWAVVAARTAHGALVRGHLLAPAS</sequence>
<dbReference type="EMBL" id="PHUJ01000003">
    <property type="protein sequence ID" value="PKB31893.1"/>
    <property type="molecule type" value="Genomic_DNA"/>
</dbReference>
<evidence type="ECO:0000256" key="2">
    <source>
        <dbReference type="ARBA" id="ARBA00008566"/>
    </source>
</evidence>
<dbReference type="Gene3D" id="1.50.10.150">
    <property type="entry name" value="Voltage-dependent anion channel"/>
    <property type="match status" value="1"/>
</dbReference>
<feature type="transmembrane region" description="Helical" evidence="8">
    <location>
        <begin position="134"/>
        <end position="157"/>
    </location>
</feature>
<evidence type="ECO:0000256" key="5">
    <source>
        <dbReference type="ARBA" id="ARBA00022692"/>
    </source>
</evidence>
<feature type="transmembrane region" description="Helical" evidence="8">
    <location>
        <begin position="343"/>
        <end position="365"/>
    </location>
</feature>
<evidence type="ECO:0000256" key="3">
    <source>
        <dbReference type="ARBA" id="ARBA00022448"/>
    </source>
</evidence>
<comment type="subcellular location">
    <subcellularLocation>
        <location evidence="1">Cell membrane</location>
        <topology evidence="1">Multi-pass membrane protein</topology>
    </subcellularLocation>
</comment>
<comment type="similarity">
    <text evidence="2">Belongs to the tellurite-resistance/dicarboxylate transporter (TDT) family.</text>
</comment>
<keyword evidence="6 8" id="KW-1133">Transmembrane helix</keyword>
<feature type="transmembrane region" description="Helical" evidence="8">
    <location>
        <begin position="302"/>
        <end position="331"/>
    </location>
</feature>
<keyword evidence="5 8" id="KW-0812">Transmembrane</keyword>
<dbReference type="InterPro" id="IPR004695">
    <property type="entry name" value="SLAC1/Mae1/Ssu1/TehA"/>
</dbReference>
<feature type="transmembrane region" description="Helical" evidence="8">
    <location>
        <begin position="65"/>
        <end position="84"/>
    </location>
</feature>
<evidence type="ECO:0000256" key="1">
    <source>
        <dbReference type="ARBA" id="ARBA00004651"/>
    </source>
</evidence>
<dbReference type="GO" id="GO:0055085">
    <property type="term" value="P:transmembrane transport"/>
    <property type="evidence" value="ECO:0007669"/>
    <property type="project" value="InterPro"/>
</dbReference>
<evidence type="ECO:0000256" key="6">
    <source>
        <dbReference type="ARBA" id="ARBA00022989"/>
    </source>
</evidence>
<keyword evidence="7 8" id="KW-0472">Membrane</keyword>
<dbReference type="InterPro" id="IPR038665">
    <property type="entry name" value="Voltage-dep_anion_channel_sf"/>
</dbReference>